<reference evidence="2" key="1">
    <citation type="submission" date="2018-11" db="EMBL/GenBank/DDBJ databases">
        <authorList>
            <consortium name="Pathogen Informatics"/>
        </authorList>
    </citation>
    <scope>NUCLEOTIDE SEQUENCE</scope>
</reference>
<organism evidence="2 3">
    <name type="scientific">Protopolystoma xenopodis</name>
    <dbReference type="NCBI Taxonomy" id="117903"/>
    <lineage>
        <taxon>Eukaryota</taxon>
        <taxon>Metazoa</taxon>
        <taxon>Spiralia</taxon>
        <taxon>Lophotrochozoa</taxon>
        <taxon>Platyhelminthes</taxon>
        <taxon>Monogenea</taxon>
        <taxon>Polyopisthocotylea</taxon>
        <taxon>Polystomatidea</taxon>
        <taxon>Polystomatidae</taxon>
        <taxon>Protopolystoma</taxon>
    </lineage>
</organism>
<feature type="compositionally biased region" description="Basic and acidic residues" evidence="1">
    <location>
        <begin position="15"/>
        <end position="28"/>
    </location>
</feature>
<evidence type="ECO:0000313" key="3">
    <source>
        <dbReference type="Proteomes" id="UP000784294"/>
    </source>
</evidence>
<accession>A0A3S5ACB1</accession>
<keyword evidence="3" id="KW-1185">Reference proteome</keyword>
<gene>
    <name evidence="2" type="ORF">PXEA_LOCUS10556</name>
</gene>
<protein>
    <submittedName>
        <fullName evidence="2">Uncharacterized protein</fullName>
    </submittedName>
</protein>
<name>A0A3S5ACB1_9PLAT</name>
<sequence length="145" mass="16599">MPQVQCGVNLQSRVSKNEDAHRGDERFQKINHPIRPGNPPQMPVYTRPPSNLWGSIFGEIIFLNASIGKQANANRVEGEHPSIELQEYHRKRLSTPYLQAQVSQMFNRFHRFSFGLCYTQDIEGNFSTSQKTAVSNSLRSHLDEN</sequence>
<comment type="caution">
    <text evidence="2">The sequence shown here is derived from an EMBL/GenBank/DDBJ whole genome shotgun (WGS) entry which is preliminary data.</text>
</comment>
<feature type="region of interest" description="Disordered" evidence="1">
    <location>
        <begin position="13"/>
        <end position="43"/>
    </location>
</feature>
<evidence type="ECO:0000313" key="2">
    <source>
        <dbReference type="EMBL" id="VEL17116.1"/>
    </source>
</evidence>
<dbReference type="Proteomes" id="UP000784294">
    <property type="component" value="Unassembled WGS sequence"/>
</dbReference>
<evidence type="ECO:0000256" key="1">
    <source>
        <dbReference type="SAM" id="MobiDB-lite"/>
    </source>
</evidence>
<dbReference type="EMBL" id="CAAALY010031160">
    <property type="protein sequence ID" value="VEL17116.1"/>
    <property type="molecule type" value="Genomic_DNA"/>
</dbReference>
<dbReference type="AlphaFoldDB" id="A0A3S5ACB1"/>
<proteinExistence type="predicted"/>